<proteinExistence type="predicted"/>
<sequence length="119" mass="13244">MLLAQGETVKVLGDKPVRNEFGAVLGWKVIRELPHCMVSPAGDQVVSGDGFVQGDLSKLQVLAPPGSIVEEGQLVQIRGHVYRVEFTPFDYSHGRRPVFSRHRPRMMFTVVRGDAHDHV</sequence>
<dbReference type="RefSeq" id="WP_051106235.1">
    <property type="nucleotide sequence ID" value="NZ_CP063190.1"/>
</dbReference>
<organism evidence="1 2">
    <name type="scientific">Corynebacterium ihumii</name>
    <dbReference type="NCBI Taxonomy" id="1232427"/>
    <lineage>
        <taxon>Bacteria</taxon>
        <taxon>Bacillati</taxon>
        <taxon>Actinomycetota</taxon>
        <taxon>Actinomycetes</taxon>
        <taxon>Mycobacteriales</taxon>
        <taxon>Corynebacteriaceae</taxon>
        <taxon>Corynebacterium</taxon>
    </lineage>
</organism>
<protein>
    <submittedName>
        <fullName evidence="1">Uncharacterized protein</fullName>
    </submittedName>
</protein>
<dbReference type="Proteomes" id="UP001220577">
    <property type="component" value="Chromosome"/>
</dbReference>
<dbReference type="EMBL" id="CP063190">
    <property type="protein sequence ID" value="WCZ33657.1"/>
    <property type="molecule type" value="Genomic_DNA"/>
</dbReference>
<keyword evidence="2" id="KW-1185">Reference proteome</keyword>
<reference evidence="1 2" key="1">
    <citation type="submission" date="2020-10" db="EMBL/GenBank/DDBJ databases">
        <title>Complete genome sequence of Corynebacterium ihumii DSM 45751.</title>
        <authorList>
            <person name="Ruckert C."/>
            <person name="Albersmeier A."/>
            <person name="Busche T."/>
            <person name="Jaenicke S."/>
            <person name="Winkler A."/>
            <person name="Friethjonsson O.H."/>
            <person name="Hreggviethsson G.O."/>
            <person name="Lambert C."/>
            <person name="Badcock D."/>
            <person name="Bernaerts K."/>
            <person name="Anne J."/>
            <person name="Economou A."/>
            <person name="Kalinowski J."/>
        </authorList>
    </citation>
    <scope>NUCLEOTIDE SEQUENCE [LARGE SCALE GENOMIC DNA]</scope>
    <source>
        <strain evidence="1 2">DSM 45751</strain>
    </source>
</reference>
<gene>
    <name evidence="1" type="ORF">CIHUM_01045</name>
</gene>
<accession>A0ABY7UCL9</accession>
<name>A0ABY7UCL9_9CORY</name>
<evidence type="ECO:0000313" key="1">
    <source>
        <dbReference type="EMBL" id="WCZ33657.1"/>
    </source>
</evidence>
<evidence type="ECO:0000313" key="2">
    <source>
        <dbReference type="Proteomes" id="UP001220577"/>
    </source>
</evidence>